<sequence length="159" mass="17452">MRGHFQRTICNTVDKRCDTRFAAKIGDPPASWLGEPCIKAGETMQHPLAVADNDTSSMQRGFLTLCNRISHALSLGVKVIVNRCGFEVPCLEIDASLSCEGEKLCIICLTGEETTCGLTCELGINASLTFLMHSHLCSFIFDTNQVLCVKSKFPLFSME</sequence>
<keyword evidence="2" id="KW-1185">Reference proteome</keyword>
<evidence type="ECO:0000313" key="1">
    <source>
        <dbReference type="EMBL" id="KAJ1123506.1"/>
    </source>
</evidence>
<accession>A0AAV7P7G4</accession>
<reference evidence="1" key="1">
    <citation type="journal article" date="2022" name="bioRxiv">
        <title>Sequencing and chromosome-scale assembly of the giantPleurodeles waltlgenome.</title>
        <authorList>
            <person name="Brown T."/>
            <person name="Elewa A."/>
            <person name="Iarovenko S."/>
            <person name="Subramanian E."/>
            <person name="Araus A.J."/>
            <person name="Petzold A."/>
            <person name="Susuki M."/>
            <person name="Suzuki K.-i.T."/>
            <person name="Hayashi T."/>
            <person name="Toyoda A."/>
            <person name="Oliveira C."/>
            <person name="Osipova E."/>
            <person name="Leigh N.D."/>
            <person name="Simon A."/>
            <person name="Yun M.H."/>
        </authorList>
    </citation>
    <scope>NUCLEOTIDE SEQUENCE</scope>
    <source>
        <strain evidence="1">20211129_DDA</strain>
        <tissue evidence="1">Liver</tissue>
    </source>
</reference>
<name>A0AAV7P7G4_PLEWA</name>
<protein>
    <submittedName>
        <fullName evidence="1">Uncharacterized protein</fullName>
    </submittedName>
</protein>
<dbReference type="EMBL" id="JANPWB010000011">
    <property type="protein sequence ID" value="KAJ1123506.1"/>
    <property type="molecule type" value="Genomic_DNA"/>
</dbReference>
<dbReference type="AlphaFoldDB" id="A0AAV7P7G4"/>
<gene>
    <name evidence="1" type="ORF">NDU88_001975</name>
</gene>
<dbReference type="Proteomes" id="UP001066276">
    <property type="component" value="Chromosome 7"/>
</dbReference>
<comment type="caution">
    <text evidence="1">The sequence shown here is derived from an EMBL/GenBank/DDBJ whole genome shotgun (WGS) entry which is preliminary data.</text>
</comment>
<evidence type="ECO:0000313" key="2">
    <source>
        <dbReference type="Proteomes" id="UP001066276"/>
    </source>
</evidence>
<organism evidence="1 2">
    <name type="scientific">Pleurodeles waltl</name>
    <name type="common">Iberian ribbed newt</name>
    <dbReference type="NCBI Taxonomy" id="8319"/>
    <lineage>
        <taxon>Eukaryota</taxon>
        <taxon>Metazoa</taxon>
        <taxon>Chordata</taxon>
        <taxon>Craniata</taxon>
        <taxon>Vertebrata</taxon>
        <taxon>Euteleostomi</taxon>
        <taxon>Amphibia</taxon>
        <taxon>Batrachia</taxon>
        <taxon>Caudata</taxon>
        <taxon>Salamandroidea</taxon>
        <taxon>Salamandridae</taxon>
        <taxon>Pleurodelinae</taxon>
        <taxon>Pleurodeles</taxon>
    </lineage>
</organism>
<proteinExistence type="predicted"/>